<feature type="compositionally biased region" description="Polar residues" evidence="10">
    <location>
        <begin position="16"/>
        <end position="26"/>
    </location>
</feature>
<feature type="region of interest" description="Disordered" evidence="10">
    <location>
        <begin position="237"/>
        <end position="272"/>
    </location>
</feature>
<comment type="catalytic activity">
    <reaction evidence="8">
        <text>L-threonyl-[protein] + ATP = O-phospho-L-threonyl-[protein] + ADP + H(+)</text>
        <dbReference type="Rhea" id="RHEA:46608"/>
        <dbReference type="Rhea" id="RHEA-COMP:11060"/>
        <dbReference type="Rhea" id="RHEA-COMP:11605"/>
        <dbReference type="ChEBI" id="CHEBI:15378"/>
        <dbReference type="ChEBI" id="CHEBI:30013"/>
        <dbReference type="ChEBI" id="CHEBI:30616"/>
        <dbReference type="ChEBI" id="CHEBI:61977"/>
        <dbReference type="ChEBI" id="CHEBI:456216"/>
        <dbReference type="EC" id="2.7.11.1"/>
    </reaction>
</comment>
<comment type="catalytic activity">
    <reaction evidence="9">
        <text>L-seryl-[protein] + ATP = O-phospho-L-seryl-[protein] + ADP + H(+)</text>
        <dbReference type="Rhea" id="RHEA:17989"/>
        <dbReference type="Rhea" id="RHEA-COMP:9863"/>
        <dbReference type="Rhea" id="RHEA-COMP:11604"/>
        <dbReference type="ChEBI" id="CHEBI:15378"/>
        <dbReference type="ChEBI" id="CHEBI:29999"/>
        <dbReference type="ChEBI" id="CHEBI:30616"/>
        <dbReference type="ChEBI" id="CHEBI:83421"/>
        <dbReference type="ChEBI" id="CHEBI:456216"/>
        <dbReference type="EC" id="2.7.11.1"/>
    </reaction>
</comment>
<dbReference type="SMART" id="SM00220">
    <property type="entry name" value="S_TKc"/>
    <property type="match status" value="1"/>
</dbReference>
<dbReference type="PROSITE" id="PS50011">
    <property type="entry name" value="PROTEIN_KINASE_DOM"/>
    <property type="match status" value="1"/>
</dbReference>
<evidence type="ECO:0000256" key="6">
    <source>
        <dbReference type="ARBA" id="ARBA00022777"/>
    </source>
</evidence>
<evidence type="ECO:0000256" key="1">
    <source>
        <dbReference type="ARBA" id="ARBA00009903"/>
    </source>
</evidence>
<dbReference type="Pfam" id="PF00069">
    <property type="entry name" value="Pkinase"/>
    <property type="match status" value="2"/>
</dbReference>
<name>A0AAV1CR22_OLDCO</name>
<feature type="domain" description="Protein kinase" evidence="11">
    <location>
        <begin position="544"/>
        <end position="877"/>
    </location>
</feature>
<feature type="region of interest" description="Disordered" evidence="10">
    <location>
        <begin position="476"/>
        <end position="516"/>
    </location>
</feature>
<evidence type="ECO:0000313" key="13">
    <source>
        <dbReference type="Proteomes" id="UP001161247"/>
    </source>
</evidence>
<dbReference type="InterPro" id="IPR011009">
    <property type="entry name" value="Kinase-like_dom_sf"/>
</dbReference>
<feature type="region of interest" description="Disordered" evidence="10">
    <location>
        <begin position="1"/>
        <end position="46"/>
    </location>
</feature>
<keyword evidence="3" id="KW-0723">Serine/threonine-protein kinase</keyword>
<dbReference type="FunFam" id="1.10.510.10:FF:000028">
    <property type="entry name" value="serine/threonine-protein kinase D6PK-like"/>
    <property type="match status" value="1"/>
</dbReference>
<dbReference type="PROSITE" id="PS00108">
    <property type="entry name" value="PROTEIN_KINASE_ST"/>
    <property type="match status" value="1"/>
</dbReference>
<dbReference type="InterPro" id="IPR008271">
    <property type="entry name" value="Ser/Thr_kinase_AS"/>
</dbReference>
<organism evidence="12 13">
    <name type="scientific">Oldenlandia corymbosa var. corymbosa</name>
    <dbReference type="NCBI Taxonomy" id="529605"/>
    <lineage>
        <taxon>Eukaryota</taxon>
        <taxon>Viridiplantae</taxon>
        <taxon>Streptophyta</taxon>
        <taxon>Embryophyta</taxon>
        <taxon>Tracheophyta</taxon>
        <taxon>Spermatophyta</taxon>
        <taxon>Magnoliopsida</taxon>
        <taxon>eudicotyledons</taxon>
        <taxon>Gunneridae</taxon>
        <taxon>Pentapetalae</taxon>
        <taxon>asterids</taxon>
        <taxon>lamiids</taxon>
        <taxon>Gentianales</taxon>
        <taxon>Rubiaceae</taxon>
        <taxon>Rubioideae</taxon>
        <taxon>Spermacoceae</taxon>
        <taxon>Hedyotis-Oldenlandia complex</taxon>
        <taxon>Oldenlandia</taxon>
    </lineage>
</organism>
<keyword evidence="4" id="KW-0808">Transferase</keyword>
<dbReference type="InterPro" id="IPR000719">
    <property type="entry name" value="Prot_kinase_dom"/>
</dbReference>
<dbReference type="FunFam" id="3.30.200.20:FF:000032">
    <property type="entry name" value="Serine/threonine-protein kinase D6PK-like"/>
    <property type="match status" value="1"/>
</dbReference>
<dbReference type="Proteomes" id="UP001161247">
    <property type="component" value="Chromosome 3"/>
</dbReference>
<gene>
    <name evidence="12" type="ORF">OLC1_LOCUS8180</name>
</gene>
<sequence>MGSFARTGEIVEATEEMSSTQRSQAFGQARHHDRQRLPPIKKGANKNLEDDINRLFEGINVRTSKSLDLSDRGASGFPRKNPSKKPMRVGVSYSPGIGFSEPVSLKQALRGLCISQAAEMAAMKRLTKPPGSPGFAEAGRYTNFNRSVVVESGDSGLPFIEGREGRVEISLVPEESTSNGFLLERKTQSASQSSHSSPRFWVKPSIKSVDSSPLHGTIAPTSRKVETLVPEKVAVKGENAEPKPKVANNSPRAVESGFKSSGSTDEQNEVTSRVLKVSQILESPPSEVEDHIMNSPGPTDVSGDCTPKLHNSTLRSNKVASLPSRKTGTSIKVATKATPKLRRKAKLQTVSTSSSSKSSKENKSIRSTSRAVKPAIRNKNITMKKVKQDSITVGDKSDATCKENTALGDSSSQLICQRCQCSLKDVQKESSKESIPPIDLNSTTTPSANGSNSASKMITIPTSCGSGGMPAMKGSMIPKFKDKGDFSQSSKSSMGDYSSSTSMSDDSNVSGSSCGNRPHMSKDLRWEAINLVKKQHGFLGLSHFNLLKKLGSGDIGTVYLAEMVGTNCLFAIKVMDNEFLARRKKMPRAQTEREILRMLDHPFLPTLYAQFTSDNLSCLVMEFCPGGDLHVLRQKQPGRYFPENAARFYVAEVLLALEYLHMLGIVYRDLKPENILVREDGHIMLTDFDLSLRCSVNPTLLKSTSFGIEPPRVSGPCAGSNCIDPFCAGPSCKVSCFSPRILPATARARKLKAEQAAQSRSLPQLVAEPTEARSNSFVGTHEYLAPEIIKGEGHGSAVDWWTFGIFLYELLYGKTPFKGCNNEETLANVVLHSLKFPDGPIVSSQARDLIRGLLVKEPENRFGTETGAAEIKRHPFFDGLNWALIRCAMPPLIPEFCEVGISKVTSQEKGKRYLEYNATGEHLEFELF</sequence>
<feature type="region of interest" description="Disordered" evidence="10">
    <location>
        <begin position="427"/>
        <end position="456"/>
    </location>
</feature>
<keyword evidence="13" id="KW-1185">Reference proteome</keyword>
<feature type="compositionally biased region" description="Polar residues" evidence="10">
    <location>
        <begin position="258"/>
        <end position="271"/>
    </location>
</feature>
<evidence type="ECO:0000256" key="8">
    <source>
        <dbReference type="ARBA" id="ARBA00047899"/>
    </source>
</evidence>
<dbReference type="GO" id="GO:0005524">
    <property type="term" value="F:ATP binding"/>
    <property type="evidence" value="ECO:0007669"/>
    <property type="project" value="UniProtKB-KW"/>
</dbReference>
<feature type="compositionally biased region" description="Polar residues" evidence="10">
    <location>
        <begin position="440"/>
        <end position="456"/>
    </location>
</feature>
<comment type="similarity">
    <text evidence="1">Belongs to the protein kinase superfamily. AGC Ser/Thr protein kinase family.</text>
</comment>
<dbReference type="AlphaFoldDB" id="A0AAV1CR22"/>
<keyword evidence="5" id="KW-0547">Nucleotide-binding</keyword>
<dbReference type="FunFam" id="1.10.510.10:FF:000020">
    <property type="entry name" value="serine/threonine-protein kinase D6PK-like"/>
    <property type="match status" value="1"/>
</dbReference>
<dbReference type="Gene3D" id="3.30.200.20">
    <property type="entry name" value="Phosphorylase Kinase, domain 1"/>
    <property type="match status" value="1"/>
</dbReference>
<keyword evidence="7" id="KW-0067">ATP-binding</keyword>
<dbReference type="SUPFAM" id="SSF56112">
    <property type="entry name" value="Protein kinase-like (PK-like)"/>
    <property type="match status" value="1"/>
</dbReference>
<feature type="region of interest" description="Disordered" evidence="10">
    <location>
        <begin position="68"/>
        <end position="88"/>
    </location>
</feature>
<protein>
    <recommendedName>
        <fullName evidence="2">non-specific serine/threonine protein kinase</fullName>
        <ecNumber evidence="2">2.7.11.1</ecNumber>
    </recommendedName>
</protein>
<evidence type="ECO:0000256" key="10">
    <source>
        <dbReference type="SAM" id="MobiDB-lite"/>
    </source>
</evidence>
<evidence type="ECO:0000256" key="4">
    <source>
        <dbReference type="ARBA" id="ARBA00022679"/>
    </source>
</evidence>
<proteinExistence type="inferred from homology"/>
<dbReference type="EC" id="2.7.11.1" evidence="2"/>
<reference evidence="12" key="1">
    <citation type="submission" date="2023-03" db="EMBL/GenBank/DDBJ databases">
        <authorList>
            <person name="Julca I."/>
        </authorList>
    </citation>
    <scope>NUCLEOTIDE SEQUENCE</scope>
</reference>
<evidence type="ECO:0000256" key="2">
    <source>
        <dbReference type="ARBA" id="ARBA00012513"/>
    </source>
</evidence>
<dbReference type="PANTHER" id="PTHR45637">
    <property type="entry name" value="FLIPPASE KINASE 1-RELATED"/>
    <property type="match status" value="1"/>
</dbReference>
<keyword evidence="6" id="KW-0418">Kinase</keyword>
<feature type="compositionally biased region" description="Low complexity" evidence="10">
    <location>
        <begin position="487"/>
        <end position="515"/>
    </location>
</feature>
<evidence type="ECO:0000313" key="12">
    <source>
        <dbReference type="EMBL" id="CAI9097790.1"/>
    </source>
</evidence>
<evidence type="ECO:0000259" key="11">
    <source>
        <dbReference type="PROSITE" id="PS50011"/>
    </source>
</evidence>
<evidence type="ECO:0000256" key="5">
    <source>
        <dbReference type="ARBA" id="ARBA00022741"/>
    </source>
</evidence>
<evidence type="ECO:0000256" key="9">
    <source>
        <dbReference type="ARBA" id="ARBA00048679"/>
    </source>
</evidence>
<dbReference type="CDD" id="cd05574">
    <property type="entry name" value="STKc_phototropin_like"/>
    <property type="match status" value="1"/>
</dbReference>
<evidence type="ECO:0000256" key="3">
    <source>
        <dbReference type="ARBA" id="ARBA00022527"/>
    </source>
</evidence>
<dbReference type="GO" id="GO:0004674">
    <property type="term" value="F:protein serine/threonine kinase activity"/>
    <property type="evidence" value="ECO:0007669"/>
    <property type="project" value="UniProtKB-KW"/>
</dbReference>
<feature type="region of interest" description="Disordered" evidence="10">
    <location>
        <begin position="310"/>
        <end position="380"/>
    </location>
</feature>
<dbReference type="Gene3D" id="1.10.510.10">
    <property type="entry name" value="Transferase(Phosphotransferase) domain 1"/>
    <property type="match status" value="2"/>
</dbReference>
<accession>A0AAV1CR22</accession>
<feature type="compositionally biased region" description="Polar residues" evidence="10">
    <location>
        <begin position="310"/>
        <end position="332"/>
    </location>
</feature>
<evidence type="ECO:0000256" key="7">
    <source>
        <dbReference type="ARBA" id="ARBA00022840"/>
    </source>
</evidence>
<dbReference type="EMBL" id="OX459120">
    <property type="protein sequence ID" value="CAI9097790.1"/>
    <property type="molecule type" value="Genomic_DNA"/>
</dbReference>